<evidence type="ECO:0000259" key="11">
    <source>
        <dbReference type="PROSITE" id="PS50011"/>
    </source>
</evidence>
<name>A0A4R5DH45_9ACTN</name>
<comment type="subcellular location">
    <subcellularLocation>
        <location evidence="1">Cell membrane</location>
        <topology evidence="1">Multi-pass membrane protein</topology>
    </subcellularLocation>
</comment>
<dbReference type="GO" id="GO:0005886">
    <property type="term" value="C:plasma membrane"/>
    <property type="evidence" value="ECO:0007669"/>
    <property type="project" value="UniProtKB-SubCell"/>
</dbReference>
<keyword evidence="7 10" id="KW-0472">Membrane</keyword>
<feature type="transmembrane region" description="Helical" evidence="10">
    <location>
        <begin position="61"/>
        <end position="80"/>
    </location>
</feature>
<keyword evidence="2" id="KW-1003">Cell membrane</keyword>
<dbReference type="Gene3D" id="2.60.120.260">
    <property type="entry name" value="Galactose-binding domain-like"/>
    <property type="match status" value="1"/>
</dbReference>
<feature type="transmembrane region" description="Helical" evidence="10">
    <location>
        <begin position="178"/>
        <end position="197"/>
    </location>
</feature>
<organism evidence="13 14">
    <name type="scientific">Jiangella asiatica</name>
    <dbReference type="NCBI Taxonomy" id="2530372"/>
    <lineage>
        <taxon>Bacteria</taxon>
        <taxon>Bacillati</taxon>
        <taxon>Actinomycetota</taxon>
        <taxon>Actinomycetes</taxon>
        <taxon>Jiangellales</taxon>
        <taxon>Jiangellaceae</taxon>
        <taxon>Jiangella</taxon>
    </lineage>
</organism>
<dbReference type="GO" id="GO:0005524">
    <property type="term" value="F:ATP binding"/>
    <property type="evidence" value="ECO:0007669"/>
    <property type="project" value="InterPro"/>
</dbReference>
<dbReference type="InterPro" id="IPR008979">
    <property type="entry name" value="Galactose-bd-like_sf"/>
</dbReference>
<dbReference type="OrthoDB" id="9786339at2"/>
<keyword evidence="6 10" id="KW-1133">Transmembrane helix</keyword>
<evidence type="ECO:0000256" key="2">
    <source>
        <dbReference type="ARBA" id="ARBA00022475"/>
    </source>
</evidence>
<feature type="compositionally biased region" description="Low complexity" evidence="9">
    <location>
        <begin position="1007"/>
        <end position="1019"/>
    </location>
</feature>
<dbReference type="CDD" id="cd13123">
    <property type="entry name" value="MATE_MurJ_like"/>
    <property type="match status" value="1"/>
</dbReference>
<dbReference type="RefSeq" id="WP_131892758.1">
    <property type="nucleotide sequence ID" value="NZ_SMKZ01000007.1"/>
</dbReference>
<dbReference type="EMBL" id="SMKZ01000007">
    <property type="protein sequence ID" value="TDE12567.1"/>
    <property type="molecule type" value="Genomic_DNA"/>
</dbReference>
<dbReference type="SUPFAM" id="SSF56112">
    <property type="entry name" value="Protein kinase-like (PK-like)"/>
    <property type="match status" value="1"/>
</dbReference>
<evidence type="ECO:0000313" key="13">
    <source>
        <dbReference type="EMBL" id="TDE12567.1"/>
    </source>
</evidence>
<feature type="domain" description="Protein kinase" evidence="11">
    <location>
        <begin position="674"/>
        <end position="939"/>
    </location>
</feature>
<dbReference type="SUPFAM" id="SSF49785">
    <property type="entry name" value="Galactose-binding domain-like"/>
    <property type="match status" value="1"/>
</dbReference>
<dbReference type="PRINTS" id="PR01806">
    <property type="entry name" value="VIRFACTRMVIN"/>
</dbReference>
<feature type="region of interest" description="Disordered" evidence="9">
    <location>
        <begin position="1002"/>
        <end position="1061"/>
    </location>
</feature>
<dbReference type="InterPro" id="IPR000421">
    <property type="entry name" value="FA58C"/>
</dbReference>
<dbReference type="Gene3D" id="1.10.510.10">
    <property type="entry name" value="Transferase(Phosphotransferase) domain 1"/>
    <property type="match status" value="1"/>
</dbReference>
<sequence length="1178" mass="124849">MTATQEPSRSSGLLGSSAIMAAGTVVSRLTGFARAAVIAAAIGLTAATADVFNVPNVLPNMIYILVGGGVLNSVLVPVLVRAIKNDADGGQAYSQRLFSLAITVLGLATVIAVLAAPLLMRLIVDDRFLQPDMRPYFDNMVMFARFCLPQIFFYGLYVLIGQMLNAKGRFGPMMWSPILNNVVAIAVFGVFLGVWGTQGFEPFTTTQTLLLGVGSTFGVVAQALILIPVLRKTGFSLRFRTDWRGHGLGESVRLGLWTVAFVVVNQLAYLVVVKVASGASSVSAGDAGAGYSVYANAMLIMMVPHSVITVSLATALLPRLSDLAADGELNQVRTKLISALRMCLAVIIPLGALMAALAFPLTAMIFDYGSAGGQTDRLALTLVVLMPGLVAFTVHYLVLRGFYALQDTKTPFYTQIWVSAVIMVGAVGVAVFAPGDQYVTMALAGGYSVGYLIGAMVGVHRLQRRIGSLAGGELVQHVIRLVLHSAIAAALAWLVWRGWSSLGALDALPSMIVRLVELIVGGTVGLVTFIGLAYAFRVQEIRRAVALVLAKLRGDTAPSIAIDPGDLLEDTAEYQLPAETGTLSIFRRPMDPGMTSEFFLDETLPGVPSFFDTTAHTHRDRTSSIRPTMEVDGGRDGARAAQPLAGTHAGPSAEAMLDQRGPLPGQRRTVAGRYRFERLLDDSDGVQSWQAVDDVLRRAVFVQAIASNDPRAPGYATAARVSSTVSDPRFLRILDIGADDVTYVVREWTPGQSLAALLASGAFHPEQAAAVGREVAEALSAAHAQGLAHRHLDPSLVFVTADGSVKIAGLETEYALRGPAAVPEELGDPGQFDPSGRPNPAELDAIGIGCVLYAALTARWPTGGVEGLPPAPLIDGRLASPRQVRPGVPRHLDAVTDRSIGHARRHHATPLVTPVAVAAELAAGARPQRAVITEPARFMEQPPALLDEPGTPPPPSRIEQRRERRRSGRTARLLGVMAAMLLLVGATLVGLQLLLGAIDDAGDDESTPQPSSSASATTSPEEETPAAEPTPLALAAATDFDPFSDNGQENPSDVDNVLDDDPETAWTTVNYYDPMELQKPGVGLYLDLGEAVDVRELRLALLSADADFEIRVAPADAGEAPSDLDGWTAVGSVEGAEQNVTHTLDEAVSTRYVLVWFTRLPLDGGNYRGGIAEAEVLG</sequence>
<dbReference type="InterPro" id="IPR004268">
    <property type="entry name" value="MurJ"/>
</dbReference>
<evidence type="ECO:0000256" key="1">
    <source>
        <dbReference type="ARBA" id="ARBA00004651"/>
    </source>
</evidence>
<gene>
    <name evidence="13" type="primary">murJ</name>
    <name evidence="13" type="ORF">E1269_06920</name>
</gene>
<protein>
    <submittedName>
        <fullName evidence="13">Murein biosynthesis integral membrane protein MurJ</fullName>
    </submittedName>
</protein>
<feature type="compositionally biased region" description="Low complexity" evidence="9">
    <location>
        <begin position="1026"/>
        <end position="1038"/>
    </location>
</feature>
<evidence type="ECO:0000256" key="6">
    <source>
        <dbReference type="ARBA" id="ARBA00022989"/>
    </source>
</evidence>
<dbReference type="GO" id="GO:0004672">
    <property type="term" value="F:protein kinase activity"/>
    <property type="evidence" value="ECO:0007669"/>
    <property type="project" value="InterPro"/>
</dbReference>
<dbReference type="Proteomes" id="UP000294739">
    <property type="component" value="Unassembled WGS sequence"/>
</dbReference>
<evidence type="ECO:0000259" key="12">
    <source>
        <dbReference type="PROSITE" id="PS50022"/>
    </source>
</evidence>
<feature type="transmembrane region" description="Helical" evidence="10">
    <location>
        <begin position="251"/>
        <end position="273"/>
    </location>
</feature>
<keyword evidence="14" id="KW-1185">Reference proteome</keyword>
<feature type="transmembrane region" description="Helical" evidence="10">
    <location>
        <begin position="100"/>
        <end position="123"/>
    </location>
</feature>
<feature type="transmembrane region" description="Helical" evidence="10">
    <location>
        <begin position="378"/>
        <end position="399"/>
    </location>
</feature>
<evidence type="ECO:0000256" key="8">
    <source>
        <dbReference type="ARBA" id="ARBA00023170"/>
    </source>
</evidence>
<feature type="transmembrane region" description="Helical" evidence="10">
    <location>
        <begin position="511"/>
        <end position="536"/>
    </location>
</feature>
<dbReference type="GO" id="GO:0008360">
    <property type="term" value="P:regulation of cell shape"/>
    <property type="evidence" value="ECO:0007669"/>
    <property type="project" value="UniProtKB-KW"/>
</dbReference>
<reference evidence="13 14" key="1">
    <citation type="submission" date="2019-03" db="EMBL/GenBank/DDBJ databases">
        <title>Draft genome sequences of novel Actinobacteria.</title>
        <authorList>
            <person name="Sahin N."/>
            <person name="Ay H."/>
            <person name="Saygin H."/>
        </authorList>
    </citation>
    <scope>NUCLEOTIDE SEQUENCE [LARGE SCALE GENOMIC DNA]</scope>
    <source>
        <strain evidence="13 14">5K138</strain>
    </source>
</reference>
<dbReference type="InterPro" id="IPR011009">
    <property type="entry name" value="Kinase-like_dom_sf"/>
</dbReference>
<feature type="domain" description="F5/8 type C" evidence="12">
    <location>
        <begin position="1026"/>
        <end position="1178"/>
    </location>
</feature>
<comment type="caution">
    <text evidence="13">The sequence shown here is derived from an EMBL/GenBank/DDBJ whole genome shotgun (WGS) entry which is preliminary data.</text>
</comment>
<evidence type="ECO:0000256" key="9">
    <source>
        <dbReference type="SAM" id="MobiDB-lite"/>
    </source>
</evidence>
<dbReference type="PANTHER" id="PTHR47019">
    <property type="entry name" value="LIPID II FLIPPASE MURJ"/>
    <property type="match status" value="1"/>
</dbReference>
<keyword evidence="3 10" id="KW-0812">Transmembrane</keyword>
<evidence type="ECO:0000256" key="7">
    <source>
        <dbReference type="ARBA" id="ARBA00023136"/>
    </source>
</evidence>
<keyword evidence="4" id="KW-0133">Cell shape</keyword>
<dbReference type="GO" id="GO:0034204">
    <property type="term" value="P:lipid translocation"/>
    <property type="evidence" value="ECO:0007669"/>
    <property type="project" value="TreeGrafter"/>
</dbReference>
<evidence type="ECO:0000256" key="5">
    <source>
        <dbReference type="ARBA" id="ARBA00022984"/>
    </source>
</evidence>
<feature type="transmembrane region" description="Helical" evidence="10">
    <location>
        <begin position="411"/>
        <end position="432"/>
    </location>
</feature>
<dbReference type="GO" id="GO:0009252">
    <property type="term" value="P:peptidoglycan biosynthetic process"/>
    <property type="evidence" value="ECO:0007669"/>
    <property type="project" value="UniProtKB-KW"/>
</dbReference>
<proteinExistence type="predicted"/>
<feature type="transmembrane region" description="Helical" evidence="10">
    <location>
        <begin position="339"/>
        <end position="366"/>
    </location>
</feature>
<dbReference type="InterPro" id="IPR000719">
    <property type="entry name" value="Prot_kinase_dom"/>
</dbReference>
<evidence type="ECO:0000256" key="3">
    <source>
        <dbReference type="ARBA" id="ARBA00022692"/>
    </source>
</evidence>
<dbReference type="Pfam" id="PF03023">
    <property type="entry name" value="MurJ"/>
    <property type="match status" value="1"/>
</dbReference>
<dbReference type="PROSITE" id="PS50022">
    <property type="entry name" value="FA58C_3"/>
    <property type="match status" value="1"/>
</dbReference>
<dbReference type="PANTHER" id="PTHR47019:SF1">
    <property type="entry name" value="LIPID II FLIPPASE MURJ"/>
    <property type="match status" value="1"/>
</dbReference>
<feature type="region of interest" description="Disordered" evidence="9">
    <location>
        <begin position="942"/>
        <end position="967"/>
    </location>
</feature>
<feature type="transmembrane region" description="Helical" evidence="10">
    <location>
        <begin position="36"/>
        <end position="55"/>
    </location>
</feature>
<accession>A0A4R5DH45</accession>
<feature type="transmembrane region" description="Helical" evidence="10">
    <location>
        <begin position="293"/>
        <end position="318"/>
    </location>
</feature>
<dbReference type="PROSITE" id="PS50011">
    <property type="entry name" value="PROTEIN_KINASE_DOM"/>
    <property type="match status" value="1"/>
</dbReference>
<feature type="transmembrane region" description="Helical" evidence="10">
    <location>
        <begin position="143"/>
        <end position="166"/>
    </location>
</feature>
<feature type="transmembrane region" description="Helical" evidence="10">
    <location>
        <begin position="209"/>
        <end position="230"/>
    </location>
</feature>
<dbReference type="InterPro" id="IPR051050">
    <property type="entry name" value="Lipid_II_flippase_MurJ/MviN"/>
</dbReference>
<evidence type="ECO:0000313" key="14">
    <source>
        <dbReference type="Proteomes" id="UP000294739"/>
    </source>
</evidence>
<feature type="region of interest" description="Disordered" evidence="9">
    <location>
        <begin position="645"/>
        <end position="664"/>
    </location>
</feature>
<dbReference type="AlphaFoldDB" id="A0A4R5DH45"/>
<keyword evidence="8" id="KW-0675">Receptor</keyword>
<dbReference type="NCBIfam" id="TIGR01695">
    <property type="entry name" value="murJ_mviN"/>
    <property type="match status" value="1"/>
</dbReference>
<feature type="region of interest" description="Disordered" evidence="9">
    <location>
        <begin position="615"/>
        <end position="635"/>
    </location>
</feature>
<feature type="transmembrane region" description="Helical" evidence="10">
    <location>
        <begin position="971"/>
        <end position="995"/>
    </location>
</feature>
<dbReference type="GO" id="GO:0015648">
    <property type="term" value="F:lipid-linked peptidoglycan transporter activity"/>
    <property type="evidence" value="ECO:0007669"/>
    <property type="project" value="TreeGrafter"/>
</dbReference>
<keyword evidence="5" id="KW-0573">Peptidoglycan synthesis</keyword>
<feature type="transmembrane region" description="Helical" evidence="10">
    <location>
        <begin position="478"/>
        <end position="499"/>
    </location>
</feature>
<evidence type="ECO:0000256" key="4">
    <source>
        <dbReference type="ARBA" id="ARBA00022960"/>
    </source>
</evidence>
<feature type="transmembrane region" description="Helical" evidence="10">
    <location>
        <begin position="438"/>
        <end position="457"/>
    </location>
</feature>
<evidence type="ECO:0000256" key="10">
    <source>
        <dbReference type="SAM" id="Phobius"/>
    </source>
</evidence>
<dbReference type="InParanoid" id="A0A4R5DH45"/>
<dbReference type="CDD" id="cd13973">
    <property type="entry name" value="PK_MviN-like"/>
    <property type="match status" value="1"/>
</dbReference>